<dbReference type="InterPro" id="IPR044730">
    <property type="entry name" value="RNase_H-like_dom_plant"/>
</dbReference>
<comment type="caution">
    <text evidence="3">The sequence shown here is derived from an EMBL/GenBank/DDBJ whole genome shotgun (WGS) entry which is preliminary data.</text>
</comment>
<evidence type="ECO:0000259" key="2">
    <source>
        <dbReference type="Pfam" id="PF13966"/>
    </source>
</evidence>
<dbReference type="AlphaFoldDB" id="A0A834TRG5"/>
<protein>
    <submittedName>
        <fullName evidence="3">Retrotransposon protein, putative, unclassified</fullName>
    </submittedName>
</protein>
<organism evidence="3 4">
    <name type="scientific">Senna tora</name>
    <dbReference type="NCBI Taxonomy" id="362788"/>
    <lineage>
        <taxon>Eukaryota</taxon>
        <taxon>Viridiplantae</taxon>
        <taxon>Streptophyta</taxon>
        <taxon>Embryophyta</taxon>
        <taxon>Tracheophyta</taxon>
        <taxon>Spermatophyta</taxon>
        <taxon>Magnoliopsida</taxon>
        <taxon>eudicotyledons</taxon>
        <taxon>Gunneridae</taxon>
        <taxon>Pentapetalae</taxon>
        <taxon>rosids</taxon>
        <taxon>fabids</taxon>
        <taxon>Fabales</taxon>
        <taxon>Fabaceae</taxon>
        <taxon>Caesalpinioideae</taxon>
        <taxon>Cassia clade</taxon>
        <taxon>Senna</taxon>
    </lineage>
</organism>
<dbReference type="EMBL" id="JAAIUW010000006">
    <property type="protein sequence ID" value="KAF7825250.1"/>
    <property type="molecule type" value="Genomic_DNA"/>
</dbReference>
<dbReference type="InterPro" id="IPR052929">
    <property type="entry name" value="RNase_H-like_EbsB-rel"/>
</dbReference>
<feature type="domain" description="Reverse transcriptase zinc-binding" evidence="2">
    <location>
        <begin position="99"/>
        <end position="196"/>
    </location>
</feature>
<keyword evidence="4" id="KW-1185">Reference proteome</keyword>
<dbReference type="CDD" id="cd06222">
    <property type="entry name" value="RNase_H_like"/>
    <property type="match status" value="1"/>
</dbReference>
<dbReference type="GO" id="GO:0003676">
    <property type="term" value="F:nucleic acid binding"/>
    <property type="evidence" value="ECO:0007669"/>
    <property type="project" value="InterPro"/>
</dbReference>
<dbReference type="InterPro" id="IPR026960">
    <property type="entry name" value="RVT-Znf"/>
</dbReference>
<dbReference type="PANTHER" id="PTHR47074">
    <property type="entry name" value="BNAC02G40300D PROTEIN"/>
    <property type="match status" value="1"/>
</dbReference>
<dbReference type="InterPro" id="IPR002156">
    <property type="entry name" value="RNaseH_domain"/>
</dbReference>
<dbReference type="OrthoDB" id="1193612at2759"/>
<dbReference type="InterPro" id="IPR036397">
    <property type="entry name" value="RNaseH_sf"/>
</dbReference>
<dbReference type="GO" id="GO:0004523">
    <property type="term" value="F:RNA-DNA hybrid ribonuclease activity"/>
    <property type="evidence" value="ECO:0007669"/>
    <property type="project" value="InterPro"/>
</dbReference>
<evidence type="ECO:0000259" key="1">
    <source>
        <dbReference type="Pfam" id="PF13456"/>
    </source>
</evidence>
<evidence type="ECO:0000313" key="3">
    <source>
        <dbReference type="EMBL" id="KAF7825250.1"/>
    </source>
</evidence>
<dbReference type="Pfam" id="PF13966">
    <property type="entry name" value="zf-RVT"/>
    <property type="match status" value="1"/>
</dbReference>
<dbReference type="Gene3D" id="3.30.420.10">
    <property type="entry name" value="Ribonuclease H-like superfamily/Ribonuclease H"/>
    <property type="match status" value="1"/>
</dbReference>
<gene>
    <name evidence="3" type="ORF">G2W53_016414</name>
</gene>
<dbReference type="Pfam" id="PF13456">
    <property type="entry name" value="RVT_3"/>
    <property type="match status" value="1"/>
</dbReference>
<reference evidence="3" key="1">
    <citation type="submission" date="2020-09" db="EMBL/GenBank/DDBJ databases">
        <title>Genome-Enabled Discovery of Anthraquinone Biosynthesis in Senna tora.</title>
        <authorList>
            <person name="Kang S.-H."/>
            <person name="Pandey R.P."/>
            <person name="Lee C.-M."/>
            <person name="Sim J.-S."/>
            <person name="Jeong J.-T."/>
            <person name="Choi B.-S."/>
            <person name="Jung M."/>
            <person name="Ginzburg D."/>
            <person name="Zhao K."/>
            <person name="Won S.Y."/>
            <person name="Oh T.-J."/>
            <person name="Yu Y."/>
            <person name="Kim N.-H."/>
            <person name="Lee O.R."/>
            <person name="Lee T.-H."/>
            <person name="Bashyal P."/>
            <person name="Kim T.-S."/>
            <person name="Lee W.-H."/>
            <person name="Kawkins C."/>
            <person name="Kim C.-K."/>
            <person name="Kim J.S."/>
            <person name="Ahn B.O."/>
            <person name="Rhee S.Y."/>
            <person name="Sohng J.K."/>
        </authorList>
    </citation>
    <scope>NUCLEOTIDE SEQUENCE</scope>
    <source>
        <tissue evidence="3">Leaf</tissue>
    </source>
</reference>
<accession>A0A834TRG5</accession>
<feature type="domain" description="RNase H type-1" evidence="1">
    <location>
        <begin position="299"/>
        <end position="375"/>
    </location>
</feature>
<dbReference type="PANTHER" id="PTHR47074:SF73">
    <property type="entry name" value="OS04G0448401 PROTEIN"/>
    <property type="match status" value="1"/>
</dbReference>
<name>A0A834TRG5_9FABA</name>
<sequence>MELLAPNIIKCVGGGDNISILKDPWIPGMFPLTTDAEMLNSFPITKVSEIINEETGEWEECLIRFLFGGDVCERILQIPRNRTVEGDYWSWMSDAKGVFSVKSCYRTAMVEKWQNISLTPELNVVADGPFWRKMWKLPILPRYKNFFWRACLDILPTASALSRRGMQVKEECTWCNEEEETTFHLLVDCPVLQNIWQSTHFNYRSRQYHGSILEWVTVDRNNWTQEQLSMLTLLMCLLWEERNARRFKGEVHDMSRVWIKASMIWEEINRVSVLSTDAENMEVRKLWVKLVSPSYKLNCDAAVRAGFGGALGGIIRDSEGVVVAAFAIPVARVNDTFRLEALSIQKGLEVARDMGIQMLEVESDAKVVVECLQENRNFVIELHTI</sequence>
<dbReference type="Proteomes" id="UP000634136">
    <property type="component" value="Unassembled WGS sequence"/>
</dbReference>
<proteinExistence type="predicted"/>
<evidence type="ECO:0000313" key="4">
    <source>
        <dbReference type="Proteomes" id="UP000634136"/>
    </source>
</evidence>